<evidence type="ECO:0000313" key="2">
    <source>
        <dbReference type="EMBL" id="EEZ92964.1"/>
    </source>
</evidence>
<dbReference type="InterPro" id="IPR043519">
    <property type="entry name" value="NT_sf"/>
</dbReference>
<dbReference type="CDD" id="cd05403">
    <property type="entry name" value="NT_KNTase_like"/>
    <property type="match status" value="1"/>
</dbReference>
<name>D2EF38_PARA4</name>
<dbReference type="Pfam" id="PF01909">
    <property type="entry name" value="NTP_transf_2"/>
    <property type="match status" value="1"/>
</dbReference>
<evidence type="ECO:0000259" key="1">
    <source>
        <dbReference type="Pfam" id="PF01909"/>
    </source>
</evidence>
<feature type="domain" description="Polymerase nucleotidyl transferase" evidence="1">
    <location>
        <begin position="65"/>
        <end position="157"/>
    </location>
</feature>
<dbReference type="GO" id="GO:0016779">
    <property type="term" value="F:nucleotidyltransferase activity"/>
    <property type="evidence" value="ECO:0007669"/>
    <property type="project" value="InterPro"/>
</dbReference>
<accession>D2EF38</accession>
<dbReference type="Proteomes" id="UP000009375">
    <property type="component" value="Unassembled WGS sequence"/>
</dbReference>
<dbReference type="InterPro" id="IPR052548">
    <property type="entry name" value="Type_VII_TA_antitoxin"/>
</dbReference>
<reference evidence="2 3" key="1">
    <citation type="journal article" date="2010" name="Proc. Natl. Acad. Sci. U.S.A.">
        <title>Enigmatic, ultrasmall, uncultivated Archaea.</title>
        <authorList>
            <person name="Baker B.J."/>
            <person name="Comolli L.R."/>
            <person name="Dick G.J."/>
            <person name="Hauser L.J."/>
            <person name="Hyatt D."/>
            <person name="Dill B.D."/>
            <person name="Land M.L."/>
            <person name="Verberkmoes N.C."/>
            <person name="Hettich R.L."/>
            <person name="Banfield J.F."/>
        </authorList>
    </citation>
    <scope>NUCLEOTIDE SEQUENCE [LARGE SCALE GENOMIC DNA]</scope>
</reference>
<gene>
    <name evidence="2" type="ORF">BJBARM4_0347</name>
</gene>
<organism evidence="2 3">
    <name type="scientific">Candidatus Parvarchaeum acidiphilum ARMAN-4</name>
    <dbReference type="NCBI Taxonomy" id="662760"/>
    <lineage>
        <taxon>Archaea</taxon>
        <taxon>Candidatus Parvarchaeota</taxon>
        <taxon>Candidatus Parvarchaeum</taxon>
    </lineage>
</organism>
<protein>
    <submittedName>
        <fullName evidence="2">DNA polymerase beta domain protein region</fullName>
    </submittedName>
</protein>
<evidence type="ECO:0000313" key="3">
    <source>
        <dbReference type="Proteomes" id="UP000009375"/>
    </source>
</evidence>
<dbReference type="SUPFAM" id="SSF81301">
    <property type="entry name" value="Nucleotidyltransferase"/>
    <property type="match status" value="1"/>
</dbReference>
<dbReference type="PANTHER" id="PTHR33933:SF1">
    <property type="entry name" value="PROTEIN ADENYLYLTRANSFERASE MNTA-RELATED"/>
    <property type="match status" value="1"/>
</dbReference>
<proteinExistence type="predicted"/>
<dbReference type="InterPro" id="IPR002934">
    <property type="entry name" value="Polymerase_NTP_transf_dom"/>
</dbReference>
<dbReference type="EMBL" id="GG730044">
    <property type="protein sequence ID" value="EEZ92964.1"/>
    <property type="molecule type" value="Genomic_DNA"/>
</dbReference>
<dbReference type="Gene3D" id="3.30.460.10">
    <property type="entry name" value="Beta Polymerase, domain 2"/>
    <property type="match status" value="1"/>
</dbReference>
<dbReference type="PANTHER" id="PTHR33933">
    <property type="entry name" value="NUCLEOTIDYLTRANSFERASE"/>
    <property type="match status" value="1"/>
</dbReference>
<dbReference type="AlphaFoldDB" id="D2EF38"/>
<sequence>MEKWKQTMLKEDAYNVLKEMKENAVKVYGKKMSFGDIIKESLNKELSISLLDDTVKSYLQAYIHELNKNDDIIGAVLFGSLAKRTWNKYSDIDLLIVVESDPMKCLHYTDEIDKKLYGIQKEIFEKGYGFYVSPLIVTVNSLHENRMIYDEIRKNGIILFDRNNILRDFMHEATKSS</sequence>